<sequence length="64" mass="7576">WSGRSYSFDRRGLGNGYFLDLRRLDTEFQLLGTFPQVGLEQPFQLGLRELLVELSRILNWLEEE</sequence>
<dbReference type="EMBL" id="CAJVPI010001317">
    <property type="protein sequence ID" value="CAG8606651.1"/>
    <property type="molecule type" value="Genomic_DNA"/>
</dbReference>
<evidence type="ECO:0000313" key="1">
    <source>
        <dbReference type="EMBL" id="CAG8606651.1"/>
    </source>
</evidence>
<accession>A0A9N9CKL3</accession>
<protein>
    <submittedName>
        <fullName evidence="1">6353_t:CDS:1</fullName>
    </submittedName>
</protein>
<proteinExistence type="predicted"/>
<evidence type="ECO:0000313" key="2">
    <source>
        <dbReference type="Proteomes" id="UP000789739"/>
    </source>
</evidence>
<reference evidence="1" key="1">
    <citation type="submission" date="2021-06" db="EMBL/GenBank/DDBJ databases">
        <authorList>
            <person name="Kallberg Y."/>
            <person name="Tangrot J."/>
            <person name="Rosling A."/>
        </authorList>
    </citation>
    <scope>NUCLEOTIDE SEQUENCE</scope>
    <source>
        <strain evidence="1">BR232B</strain>
    </source>
</reference>
<comment type="caution">
    <text evidence="1">The sequence shown here is derived from an EMBL/GenBank/DDBJ whole genome shotgun (WGS) entry which is preliminary data.</text>
</comment>
<name>A0A9N9CKL3_9GLOM</name>
<dbReference type="Proteomes" id="UP000789739">
    <property type="component" value="Unassembled WGS sequence"/>
</dbReference>
<gene>
    <name evidence="1" type="ORF">PBRASI_LOCUS7939</name>
</gene>
<feature type="non-terminal residue" evidence="1">
    <location>
        <position position="64"/>
    </location>
</feature>
<dbReference type="AlphaFoldDB" id="A0A9N9CKL3"/>
<organism evidence="1 2">
    <name type="scientific">Paraglomus brasilianum</name>
    <dbReference type="NCBI Taxonomy" id="144538"/>
    <lineage>
        <taxon>Eukaryota</taxon>
        <taxon>Fungi</taxon>
        <taxon>Fungi incertae sedis</taxon>
        <taxon>Mucoromycota</taxon>
        <taxon>Glomeromycotina</taxon>
        <taxon>Glomeromycetes</taxon>
        <taxon>Paraglomerales</taxon>
        <taxon>Paraglomeraceae</taxon>
        <taxon>Paraglomus</taxon>
    </lineage>
</organism>
<keyword evidence="2" id="KW-1185">Reference proteome</keyword>